<name>A0ABV0BMP3_9SPHI</name>
<dbReference type="Pfam" id="PF00440">
    <property type="entry name" value="TetR_N"/>
    <property type="match status" value="1"/>
</dbReference>
<dbReference type="InterPro" id="IPR050109">
    <property type="entry name" value="HTH-type_TetR-like_transc_reg"/>
</dbReference>
<gene>
    <name evidence="4" type="ORF">ABE541_02285</name>
</gene>
<dbReference type="InterPro" id="IPR009057">
    <property type="entry name" value="Homeodomain-like_sf"/>
</dbReference>
<dbReference type="Pfam" id="PF17938">
    <property type="entry name" value="TetR_C_29"/>
    <property type="match status" value="1"/>
</dbReference>
<dbReference type="PRINTS" id="PR00455">
    <property type="entry name" value="HTHTETR"/>
</dbReference>
<organism evidence="4 5">
    <name type="scientific">Sphingobacterium kitahiroshimense</name>
    <dbReference type="NCBI Taxonomy" id="470446"/>
    <lineage>
        <taxon>Bacteria</taxon>
        <taxon>Pseudomonadati</taxon>
        <taxon>Bacteroidota</taxon>
        <taxon>Sphingobacteriia</taxon>
        <taxon>Sphingobacteriales</taxon>
        <taxon>Sphingobacteriaceae</taxon>
        <taxon>Sphingobacterium</taxon>
    </lineage>
</organism>
<evidence type="ECO:0000256" key="2">
    <source>
        <dbReference type="PROSITE-ProRule" id="PRU00335"/>
    </source>
</evidence>
<keyword evidence="5" id="KW-1185">Reference proteome</keyword>
<dbReference type="InterPro" id="IPR041474">
    <property type="entry name" value="NicS_C"/>
</dbReference>
<feature type="domain" description="HTH tetR-type" evidence="3">
    <location>
        <begin position="4"/>
        <end position="64"/>
    </location>
</feature>
<dbReference type="PROSITE" id="PS01081">
    <property type="entry name" value="HTH_TETR_1"/>
    <property type="match status" value="1"/>
</dbReference>
<comment type="caution">
    <text evidence="4">The sequence shown here is derived from an EMBL/GenBank/DDBJ whole genome shotgun (WGS) entry which is preliminary data.</text>
</comment>
<dbReference type="InterPro" id="IPR001647">
    <property type="entry name" value="HTH_TetR"/>
</dbReference>
<dbReference type="PANTHER" id="PTHR30328:SF54">
    <property type="entry name" value="HTH-TYPE TRANSCRIPTIONAL REPRESSOR SCO4008"/>
    <property type="match status" value="1"/>
</dbReference>
<evidence type="ECO:0000313" key="4">
    <source>
        <dbReference type="EMBL" id="MEN5376079.1"/>
    </source>
</evidence>
<dbReference type="Proteomes" id="UP001409291">
    <property type="component" value="Unassembled WGS sequence"/>
</dbReference>
<keyword evidence="1 2" id="KW-0238">DNA-binding</keyword>
<sequence length="205" mass="23655">MEFSEKQLEILHVAEKLFATSGFDGTSVRDIAHEAQVNVAMINYYFGSKDKLLDDLFTYRVEKFKMDESILQLTIPVMDILDEMVKSYIKYMNSSLAIYHILAIEAGVKKRLMLSDSYKNLKKHNLNVISSILQKGVDAGEFRSGNDPILIHATMMGTFMNFQMNRSFLKSELNLTTDEEYSQYMESTLVTHLQRTIKALLTYEY</sequence>
<dbReference type="PROSITE" id="PS50977">
    <property type="entry name" value="HTH_TETR_2"/>
    <property type="match status" value="1"/>
</dbReference>
<dbReference type="SUPFAM" id="SSF48498">
    <property type="entry name" value="Tetracyclin repressor-like, C-terminal domain"/>
    <property type="match status" value="1"/>
</dbReference>
<accession>A0ABV0BMP3</accession>
<evidence type="ECO:0000259" key="3">
    <source>
        <dbReference type="PROSITE" id="PS50977"/>
    </source>
</evidence>
<dbReference type="EMBL" id="JBDJNQ010000001">
    <property type="protein sequence ID" value="MEN5376079.1"/>
    <property type="molecule type" value="Genomic_DNA"/>
</dbReference>
<dbReference type="InterPro" id="IPR036271">
    <property type="entry name" value="Tet_transcr_reg_TetR-rel_C_sf"/>
</dbReference>
<evidence type="ECO:0000313" key="5">
    <source>
        <dbReference type="Proteomes" id="UP001409291"/>
    </source>
</evidence>
<reference evidence="4 5" key="1">
    <citation type="submission" date="2024-04" db="EMBL/GenBank/DDBJ databases">
        <title>WGS of bacteria from Torrens River.</title>
        <authorList>
            <person name="Wyrsch E.R."/>
            <person name="Drigo B."/>
        </authorList>
    </citation>
    <scope>NUCLEOTIDE SEQUENCE [LARGE SCALE GENOMIC DNA]</scope>
    <source>
        <strain evidence="4 5">TWI391</strain>
    </source>
</reference>
<evidence type="ECO:0000256" key="1">
    <source>
        <dbReference type="ARBA" id="ARBA00023125"/>
    </source>
</evidence>
<dbReference type="InterPro" id="IPR023772">
    <property type="entry name" value="DNA-bd_HTH_TetR-type_CS"/>
</dbReference>
<dbReference type="PANTHER" id="PTHR30328">
    <property type="entry name" value="TRANSCRIPTIONAL REPRESSOR"/>
    <property type="match status" value="1"/>
</dbReference>
<dbReference type="Gene3D" id="1.10.357.10">
    <property type="entry name" value="Tetracycline Repressor, domain 2"/>
    <property type="match status" value="1"/>
</dbReference>
<proteinExistence type="predicted"/>
<dbReference type="RefSeq" id="WP_132773680.1">
    <property type="nucleotide sequence ID" value="NZ_JAOQNK010000001.1"/>
</dbReference>
<protein>
    <submittedName>
        <fullName evidence="4">TetR family transcriptional regulator</fullName>
    </submittedName>
</protein>
<dbReference type="SUPFAM" id="SSF46689">
    <property type="entry name" value="Homeodomain-like"/>
    <property type="match status" value="1"/>
</dbReference>
<feature type="DNA-binding region" description="H-T-H motif" evidence="2">
    <location>
        <begin position="27"/>
        <end position="46"/>
    </location>
</feature>